<dbReference type="RefSeq" id="XP_013309820.1">
    <property type="nucleotide sequence ID" value="XM_013454366.1"/>
</dbReference>
<sequence>MMSPAHKRPPRRFQFIDNNNVASTRVNSTQVRRHVMQEYMREKRWEARTRVDHNGESELPERRRQEKVRSQSRARQRPSRSKPSARFESPSSITAPSSRGSSQELEDLRGRSSEPVQEIAPHLHKRPAETKPARGGFRVGSAAFARLADMMPDRHSSSSITSSALAPTNRPCRYCVKTKQFPEPQSILSAARTDPFDSLPLKLSLEDQLLFDFYATVMPACSYGLEKPHAQNWYFSVFIPEAMSGAVCFENAILAHAAITRARLEGMSETRLTIEHRSRASRLLLRHYQQFPNDTSDATISATIFAAALELIDPHIERRRYGWMHWEAALQKIRDRGGPAALIQHKRLQLLINWCDYMFPGYRAYGATFYSDPQLSPNHGNDQEAETIARAEVFEQWTEFITFLKCTEHLALVQAGMQRNAITKSKQALRYSAFLPGESFYTLLASEDAPRYTEACKYEQIIARLAVLMTINLAIWEYRHSTELSEQFFHELAESVKQNGLERHQSVEALLQILLSGSGDPPLRNTERPWFVGRMLKVANRLSRPNFDRLNYVLLRFLTLGPGLKPVVADWEDDLREEILQAPLMSYHSRFMLDSP</sequence>
<proteinExistence type="predicted"/>
<evidence type="ECO:0000256" key="1">
    <source>
        <dbReference type="SAM" id="MobiDB-lite"/>
    </source>
</evidence>
<dbReference type="PANTHER" id="PTHR37540:SF10">
    <property type="entry name" value="SIGMA-70 REGION 2 FAMILY PROTEIN"/>
    <property type="match status" value="1"/>
</dbReference>
<dbReference type="PANTHER" id="PTHR37540">
    <property type="entry name" value="TRANSCRIPTION FACTOR (ACR-2), PUTATIVE-RELATED-RELATED"/>
    <property type="match status" value="1"/>
</dbReference>
<keyword evidence="3" id="KW-1185">Reference proteome</keyword>
<feature type="region of interest" description="Disordered" evidence="1">
    <location>
        <begin position="1"/>
        <end position="29"/>
    </location>
</feature>
<feature type="compositionally biased region" description="Polar residues" evidence="1">
    <location>
        <begin position="89"/>
        <end position="103"/>
    </location>
</feature>
<dbReference type="Proteomes" id="UP000054342">
    <property type="component" value="Unassembled WGS sequence"/>
</dbReference>
<evidence type="ECO:0000313" key="2">
    <source>
        <dbReference type="EMBL" id="KIW49236.1"/>
    </source>
</evidence>
<name>A0A0D2BAH7_9EURO</name>
<reference evidence="2 3" key="1">
    <citation type="submission" date="2015-01" db="EMBL/GenBank/DDBJ databases">
        <title>The Genome Sequence of Exophiala xenobiotica CBS118157.</title>
        <authorList>
            <consortium name="The Broad Institute Genomics Platform"/>
            <person name="Cuomo C."/>
            <person name="de Hoog S."/>
            <person name="Gorbushina A."/>
            <person name="Stielow B."/>
            <person name="Teixiera M."/>
            <person name="Abouelleil A."/>
            <person name="Chapman S.B."/>
            <person name="Priest M."/>
            <person name="Young S.K."/>
            <person name="Wortman J."/>
            <person name="Nusbaum C."/>
            <person name="Birren B."/>
        </authorList>
    </citation>
    <scope>NUCLEOTIDE SEQUENCE [LARGE SCALE GENOMIC DNA]</scope>
    <source>
        <strain evidence="2 3">CBS 118157</strain>
    </source>
</reference>
<dbReference type="STRING" id="348802.A0A0D2BAH7"/>
<protein>
    <submittedName>
        <fullName evidence="2">Uncharacterized protein</fullName>
    </submittedName>
</protein>
<evidence type="ECO:0000313" key="3">
    <source>
        <dbReference type="Proteomes" id="UP000054342"/>
    </source>
</evidence>
<feature type="compositionally biased region" description="Basic residues" evidence="1">
    <location>
        <begin position="70"/>
        <end position="80"/>
    </location>
</feature>
<accession>A0A0D2BAH7</accession>
<gene>
    <name evidence="2" type="ORF">PV05_10932</name>
</gene>
<dbReference type="EMBL" id="KN847323">
    <property type="protein sequence ID" value="KIW49236.1"/>
    <property type="molecule type" value="Genomic_DNA"/>
</dbReference>
<organism evidence="2 3">
    <name type="scientific">Exophiala xenobiotica</name>
    <dbReference type="NCBI Taxonomy" id="348802"/>
    <lineage>
        <taxon>Eukaryota</taxon>
        <taxon>Fungi</taxon>
        <taxon>Dikarya</taxon>
        <taxon>Ascomycota</taxon>
        <taxon>Pezizomycotina</taxon>
        <taxon>Eurotiomycetes</taxon>
        <taxon>Chaetothyriomycetidae</taxon>
        <taxon>Chaetothyriales</taxon>
        <taxon>Herpotrichiellaceae</taxon>
        <taxon>Exophiala</taxon>
    </lineage>
</organism>
<feature type="compositionally biased region" description="Basic and acidic residues" evidence="1">
    <location>
        <begin position="50"/>
        <end position="69"/>
    </location>
</feature>
<dbReference type="OrthoDB" id="4158087at2759"/>
<feature type="compositionally biased region" description="Polar residues" evidence="1">
    <location>
        <begin position="16"/>
        <end position="29"/>
    </location>
</feature>
<dbReference type="AlphaFoldDB" id="A0A0D2BAH7"/>
<dbReference type="GeneID" id="25332840"/>
<feature type="region of interest" description="Disordered" evidence="1">
    <location>
        <begin position="50"/>
        <end position="136"/>
    </location>
</feature>
<feature type="compositionally biased region" description="Basic residues" evidence="1">
    <location>
        <begin position="1"/>
        <end position="11"/>
    </location>
</feature>
<dbReference type="HOGENOM" id="CLU_026641_0_0_1"/>